<keyword evidence="4 6" id="KW-1133">Transmembrane helix</keyword>
<proteinExistence type="predicted"/>
<dbReference type="eggNOG" id="KOG3764">
    <property type="taxonomic scope" value="Eukaryota"/>
</dbReference>
<dbReference type="InterPro" id="IPR020846">
    <property type="entry name" value="MFS_dom"/>
</dbReference>
<dbReference type="PROSITE" id="PS50850">
    <property type="entry name" value="MFS"/>
    <property type="match status" value="1"/>
</dbReference>
<accession>E4ZRG2</accession>
<dbReference type="OrthoDB" id="5086884at2759"/>
<dbReference type="EMBL" id="FP929116">
    <property type="protein sequence ID" value="CBX93809.1"/>
    <property type="molecule type" value="Genomic_DNA"/>
</dbReference>
<evidence type="ECO:0000313" key="8">
    <source>
        <dbReference type="EMBL" id="CBX93809.1"/>
    </source>
</evidence>
<evidence type="ECO:0000256" key="2">
    <source>
        <dbReference type="ARBA" id="ARBA00022448"/>
    </source>
</evidence>
<sequence length="156" mass="16681">MVDRQATSSAHPPLGLQWRSNTFFIVLTVGMGAFVDFFLYALLVPVLPFMLKDRVGVPDDHIQTTISNLLAIYAAASVIMSPIAGFLADKFSSSRQLPFVCGLILLLLATVLLAVGQSIAVLAIARFLQGASGGVVWTIGMAISMFSSQIGNICLY</sequence>
<evidence type="ECO:0000256" key="1">
    <source>
        <dbReference type="ARBA" id="ARBA00004141"/>
    </source>
</evidence>
<comment type="subcellular location">
    <subcellularLocation>
        <location evidence="1">Membrane</location>
        <topology evidence="1">Multi-pass membrane protein</topology>
    </subcellularLocation>
</comment>
<dbReference type="InterPro" id="IPR036259">
    <property type="entry name" value="MFS_trans_sf"/>
</dbReference>
<feature type="transmembrane region" description="Helical" evidence="6">
    <location>
        <begin position="134"/>
        <end position="155"/>
    </location>
</feature>
<keyword evidence="3 6" id="KW-0812">Transmembrane</keyword>
<gene>
    <name evidence="8" type="ORF">LEMA_P034830.1</name>
</gene>
<dbReference type="VEuPathDB" id="FungiDB:LEMA_P034830.1"/>
<dbReference type="OMA" id="WFIAFAV"/>
<reference evidence="9" key="1">
    <citation type="journal article" date="2011" name="Nat. Commun.">
        <title>Effector diversification within compartments of the Leptosphaeria maculans genome affected by Repeat-Induced Point mutations.</title>
        <authorList>
            <person name="Rouxel T."/>
            <person name="Grandaubert J."/>
            <person name="Hane J.K."/>
            <person name="Hoede C."/>
            <person name="van de Wouw A.P."/>
            <person name="Couloux A."/>
            <person name="Dominguez V."/>
            <person name="Anthouard V."/>
            <person name="Bally P."/>
            <person name="Bourras S."/>
            <person name="Cozijnsen A.J."/>
            <person name="Ciuffetti L.M."/>
            <person name="Degrave A."/>
            <person name="Dilmaghani A."/>
            <person name="Duret L."/>
            <person name="Fudal I."/>
            <person name="Goodwin S.B."/>
            <person name="Gout L."/>
            <person name="Glaser N."/>
            <person name="Linglin J."/>
            <person name="Kema G.H.J."/>
            <person name="Lapalu N."/>
            <person name="Lawrence C.B."/>
            <person name="May K."/>
            <person name="Meyer M."/>
            <person name="Ollivier B."/>
            <person name="Poulain J."/>
            <person name="Schoch C.L."/>
            <person name="Simon A."/>
            <person name="Spatafora J.W."/>
            <person name="Stachowiak A."/>
            <person name="Turgeon B.G."/>
            <person name="Tyler B.M."/>
            <person name="Vincent D."/>
            <person name="Weissenbach J."/>
            <person name="Amselem J."/>
            <person name="Quesneville H."/>
            <person name="Oliver R.P."/>
            <person name="Wincker P."/>
            <person name="Balesdent M.-H."/>
            <person name="Howlett B.J."/>
        </authorList>
    </citation>
    <scope>NUCLEOTIDE SEQUENCE [LARGE SCALE GENOMIC DNA]</scope>
    <source>
        <strain evidence="9">JN3 / isolate v23.1.3 / race Av1-4-5-6-7-8</strain>
    </source>
</reference>
<feature type="transmembrane region" description="Helical" evidence="6">
    <location>
        <begin position="21"/>
        <end position="46"/>
    </location>
</feature>
<evidence type="ECO:0000259" key="7">
    <source>
        <dbReference type="PROSITE" id="PS50850"/>
    </source>
</evidence>
<feature type="transmembrane region" description="Helical" evidence="6">
    <location>
        <begin position="99"/>
        <end position="128"/>
    </location>
</feature>
<dbReference type="PANTHER" id="PTHR23506:SF37">
    <property type="entry name" value="MAJOR FACILITATOR SUPERFAMILY (MFS) PROFILE DOMAIN-CONTAINING PROTEIN"/>
    <property type="match status" value="1"/>
</dbReference>
<evidence type="ECO:0000313" key="9">
    <source>
        <dbReference type="Proteomes" id="UP000002668"/>
    </source>
</evidence>
<dbReference type="GO" id="GO:0022857">
    <property type="term" value="F:transmembrane transporter activity"/>
    <property type="evidence" value="ECO:0007669"/>
    <property type="project" value="InterPro"/>
</dbReference>
<dbReference type="InterPro" id="IPR011701">
    <property type="entry name" value="MFS"/>
</dbReference>
<dbReference type="InParanoid" id="E4ZRG2"/>
<name>E4ZRG2_LEPMJ</name>
<feature type="transmembrane region" description="Helical" evidence="6">
    <location>
        <begin position="66"/>
        <end position="87"/>
    </location>
</feature>
<dbReference type="PANTHER" id="PTHR23506">
    <property type="entry name" value="GH10249P"/>
    <property type="match status" value="1"/>
</dbReference>
<dbReference type="AlphaFoldDB" id="E4ZRG2"/>
<dbReference type="InterPro" id="IPR050930">
    <property type="entry name" value="MFS_Vesicular_Transporter"/>
</dbReference>
<keyword evidence="5 6" id="KW-0472">Membrane</keyword>
<evidence type="ECO:0000256" key="3">
    <source>
        <dbReference type="ARBA" id="ARBA00022692"/>
    </source>
</evidence>
<dbReference type="SUPFAM" id="SSF103473">
    <property type="entry name" value="MFS general substrate transporter"/>
    <property type="match status" value="1"/>
</dbReference>
<dbReference type="Pfam" id="PF07690">
    <property type="entry name" value="MFS_1"/>
    <property type="match status" value="1"/>
</dbReference>
<dbReference type="STRING" id="985895.E4ZRG2"/>
<dbReference type="GO" id="GO:0016020">
    <property type="term" value="C:membrane"/>
    <property type="evidence" value="ECO:0007669"/>
    <property type="project" value="UniProtKB-SubCell"/>
</dbReference>
<dbReference type="Proteomes" id="UP000002668">
    <property type="component" value="Genome"/>
</dbReference>
<protein>
    <recommendedName>
        <fullName evidence="7">Major facilitator superfamily (MFS) profile domain-containing protein</fullName>
    </recommendedName>
</protein>
<keyword evidence="9" id="KW-1185">Reference proteome</keyword>
<organism evidence="9">
    <name type="scientific">Leptosphaeria maculans (strain JN3 / isolate v23.1.3 / race Av1-4-5-6-7-8)</name>
    <name type="common">Blackleg fungus</name>
    <name type="synonym">Phoma lingam</name>
    <dbReference type="NCBI Taxonomy" id="985895"/>
    <lineage>
        <taxon>Eukaryota</taxon>
        <taxon>Fungi</taxon>
        <taxon>Dikarya</taxon>
        <taxon>Ascomycota</taxon>
        <taxon>Pezizomycotina</taxon>
        <taxon>Dothideomycetes</taxon>
        <taxon>Pleosporomycetidae</taxon>
        <taxon>Pleosporales</taxon>
        <taxon>Pleosporineae</taxon>
        <taxon>Leptosphaeriaceae</taxon>
        <taxon>Plenodomus</taxon>
        <taxon>Plenodomus lingam/Leptosphaeria maculans species complex</taxon>
    </lineage>
</organism>
<evidence type="ECO:0000256" key="5">
    <source>
        <dbReference type="ARBA" id="ARBA00023136"/>
    </source>
</evidence>
<keyword evidence="2" id="KW-0813">Transport</keyword>
<feature type="domain" description="Major facilitator superfamily (MFS) profile" evidence="7">
    <location>
        <begin position="25"/>
        <end position="156"/>
    </location>
</feature>
<evidence type="ECO:0000256" key="4">
    <source>
        <dbReference type="ARBA" id="ARBA00022989"/>
    </source>
</evidence>
<dbReference type="Gene3D" id="1.20.1250.20">
    <property type="entry name" value="MFS general substrate transporter like domains"/>
    <property type="match status" value="1"/>
</dbReference>
<dbReference type="HOGENOM" id="CLU_1686935_0_0_1"/>
<evidence type="ECO:0000256" key="6">
    <source>
        <dbReference type="SAM" id="Phobius"/>
    </source>
</evidence>